<dbReference type="EMBL" id="CAMXCT030002613">
    <property type="protein sequence ID" value="CAL4786647.1"/>
    <property type="molecule type" value="Genomic_DNA"/>
</dbReference>
<dbReference type="EMBL" id="CAMXCT020002613">
    <property type="protein sequence ID" value="CAL1152710.1"/>
    <property type="molecule type" value="Genomic_DNA"/>
</dbReference>
<feature type="transmembrane region" description="Helical" evidence="1">
    <location>
        <begin position="14"/>
        <end position="36"/>
    </location>
</feature>
<dbReference type="Proteomes" id="UP001152797">
    <property type="component" value="Unassembled WGS sequence"/>
</dbReference>
<organism evidence="2">
    <name type="scientific">Cladocopium goreaui</name>
    <dbReference type="NCBI Taxonomy" id="2562237"/>
    <lineage>
        <taxon>Eukaryota</taxon>
        <taxon>Sar</taxon>
        <taxon>Alveolata</taxon>
        <taxon>Dinophyceae</taxon>
        <taxon>Suessiales</taxon>
        <taxon>Symbiodiniaceae</taxon>
        <taxon>Cladocopium</taxon>
    </lineage>
</organism>
<evidence type="ECO:0000256" key="1">
    <source>
        <dbReference type="SAM" id="Phobius"/>
    </source>
</evidence>
<evidence type="ECO:0000313" key="3">
    <source>
        <dbReference type="EMBL" id="CAL1152710.1"/>
    </source>
</evidence>
<gene>
    <name evidence="2" type="ORF">C1SCF055_LOCUS25550</name>
</gene>
<name>A0A9P1G684_9DINO</name>
<proteinExistence type="predicted"/>
<reference evidence="3" key="2">
    <citation type="submission" date="2024-04" db="EMBL/GenBank/DDBJ databases">
        <authorList>
            <person name="Chen Y."/>
            <person name="Shah S."/>
            <person name="Dougan E. K."/>
            <person name="Thang M."/>
            <person name="Chan C."/>
        </authorList>
    </citation>
    <scope>NUCLEOTIDE SEQUENCE [LARGE SCALE GENOMIC DNA]</scope>
</reference>
<keyword evidence="4" id="KW-1185">Reference proteome</keyword>
<sequence length="155" mass="17298">MECETDRLGGYDAYVFYFSASCSSSFGYVCHRLGLLQHARSKERFRMQEFQRSIGYGCKTYDYTLQRRFGTFPYVPLVLLSLPGPCHCGSCRGPAPSNAAVRLAQRVACPLLEGMDLRTALRHLVAEIHRIDASSKLAPVRVPRDAALDPTLHLG</sequence>
<keyword evidence="1" id="KW-0472">Membrane</keyword>
<protein>
    <submittedName>
        <fullName evidence="2">Uncharacterized protein</fullName>
    </submittedName>
</protein>
<evidence type="ECO:0000313" key="4">
    <source>
        <dbReference type="Proteomes" id="UP001152797"/>
    </source>
</evidence>
<dbReference type="OrthoDB" id="439283at2759"/>
<evidence type="ECO:0000313" key="2">
    <source>
        <dbReference type="EMBL" id="CAI3999335.1"/>
    </source>
</evidence>
<comment type="caution">
    <text evidence="2">The sequence shown here is derived from an EMBL/GenBank/DDBJ whole genome shotgun (WGS) entry which is preliminary data.</text>
</comment>
<keyword evidence="1" id="KW-0812">Transmembrane</keyword>
<dbReference type="EMBL" id="CAMXCT010002613">
    <property type="protein sequence ID" value="CAI3999335.1"/>
    <property type="molecule type" value="Genomic_DNA"/>
</dbReference>
<accession>A0A9P1G684</accession>
<keyword evidence="1" id="KW-1133">Transmembrane helix</keyword>
<reference evidence="2" key="1">
    <citation type="submission" date="2022-10" db="EMBL/GenBank/DDBJ databases">
        <authorList>
            <person name="Chen Y."/>
            <person name="Dougan E. K."/>
            <person name="Chan C."/>
            <person name="Rhodes N."/>
            <person name="Thang M."/>
        </authorList>
    </citation>
    <scope>NUCLEOTIDE SEQUENCE</scope>
</reference>
<dbReference type="AlphaFoldDB" id="A0A9P1G684"/>